<protein>
    <submittedName>
        <fullName evidence="5">NUDIX domain-containing protein</fullName>
    </submittedName>
</protein>
<dbReference type="InterPro" id="IPR020084">
    <property type="entry name" value="NUDIX_hydrolase_CS"/>
</dbReference>
<feature type="region of interest" description="Disordered" evidence="3">
    <location>
        <begin position="178"/>
        <end position="199"/>
    </location>
</feature>
<evidence type="ECO:0000259" key="4">
    <source>
        <dbReference type="PROSITE" id="PS51462"/>
    </source>
</evidence>
<dbReference type="EMBL" id="JBHMCY010000020">
    <property type="protein sequence ID" value="MFB9463664.1"/>
    <property type="molecule type" value="Genomic_DNA"/>
</dbReference>
<accession>A0ABV5N051</accession>
<dbReference type="RefSeq" id="WP_381345960.1">
    <property type="nucleotide sequence ID" value="NZ_JBHMCY010000020.1"/>
</dbReference>
<dbReference type="InterPro" id="IPR015797">
    <property type="entry name" value="NUDIX_hydrolase-like_dom_sf"/>
</dbReference>
<dbReference type="Proteomes" id="UP001589709">
    <property type="component" value="Unassembled WGS sequence"/>
</dbReference>
<keyword evidence="6" id="KW-1185">Reference proteome</keyword>
<evidence type="ECO:0000256" key="3">
    <source>
        <dbReference type="SAM" id="MobiDB-lite"/>
    </source>
</evidence>
<organism evidence="5 6">
    <name type="scientific">Streptomyces cinereospinus</name>
    <dbReference type="NCBI Taxonomy" id="285561"/>
    <lineage>
        <taxon>Bacteria</taxon>
        <taxon>Bacillati</taxon>
        <taxon>Actinomycetota</taxon>
        <taxon>Actinomycetes</taxon>
        <taxon>Kitasatosporales</taxon>
        <taxon>Streptomycetaceae</taxon>
        <taxon>Streptomyces</taxon>
    </lineage>
</organism>
<gene>
    <name evidence="5" type="ORF">ACFF45_13375</name>
</gene>
<evidence type="ECO:0000313" key="6">
    <source>
        <dbReference type="Proteomes" id="UP001589709"/>
    </source>
</evidence>
<evidence type="ECO:0000256" key="2">
    <source>
        <dbReference type="ARBA" id="ARBA00022801"/>
    </source>
</evidence>
<dbReference type="Pfam" id="PF00293">
    <property type="entry name" value="NUDIX"/>
    <property type="match status" value="1"/>
</dbReference>
<dbReference type="Gene3D" id="3.90.79.10">
    <property type="entry name" value="Nucleoside Triphosphate Pyrophosphohydrolase"/>
    <property type="match status" value="1"/>
</dbReference>
<dbReference type="InterPro" id="IPR000086">
    <property type="entry name" value="NUDIX_hydrolase_dom"/>
</dbReference>
<comment type="caution">
    <text evidence="5">The sequence shown here is derived from an EMBL/GenBank/DDBJ whole genome shotgun (WGS) entry which is preliminary data.</text>
</comment>
<feature type="domain" description="Nudix hydrolase" evidence="4">
    <location>
        <begin position="38"/>
        <end position="171"/>
    </location>
</feature>
<reference evidence="5 6" key="1">
    <citation type="submission" date="2024-09" db="EMBL/GenBank/DDBJ databases">
        <authorList>
            <person name="Sun Q."/>
            <person name="Mori K."/>
        </authorList>
    </citation>
    <scope>NUCLEOTIDE SEQUENCE [LARGE SCALE GENOMIC DNA]</scope>
    <source>
        <strain evidence="5 6">JCM 6917</strain>
    </source>
</reference>
<dbReference type="PANTHER" id="PTHR11839:SF18">
    <property type="entry name" value="NUDIX HYDROLASE DOMAIN-CONTAINING PROTEIN"/>
    <property type="match status" value="1"/>
</dbReference>
<evidence type="ECO:0000256" key="1">
    <source>
        <dbReference type="ARBA" id="ARBA00001946"/>
    </source>
</evidence>
<evidence type="ECO:0000313" key="5">
    <source>
        <dbReference type="EMBL" id="MFB9463664.1"/>
    </source>
</evidence>
<name>A0ABV5N051_9ACTN</name>
<comment type="cofactor">
    <cofactor evidence="1">
        <name>Mg(2+)</name>
        <dbReference type="ChEBI" id="CHEBI:18420"/>
    </cofactor>
</comment>
<dbReference type="PANTHER" id="PTHR11839">
    <property type="entry name" value="UDP/ADP-SUGAR PYROPHOSPHATASE"/>
    <property type="match status" value="1"/>
</dbReference>
<proteinExistence type="predicted"/>
<keyword evidence="2" id="KW-0378">Hydrolase</keyword>
<dbReference type="SUPFAM" id="SSF55811">
    <property type="entry name" value="Nudix"/>
    <property type="match status" value="1"/>
</dbReference>
<dbReference type="PROSITE" id="PS51462">
    <property type="entry name" value="NUDIX"/>
    <property type="match status" value="1"/>
</dbReference>
<sequence length="199" mass="22573">MQWTKQNEQTVYENRWFRVNLADVELPDGRHLDHFLIRLRPVAVATVVNEANEVLLLWRHRFITDTWGWELAAGVVEDGEDVAAAAARELEEETGWRPGPLRHLMSVEPSNGLTDARHHVYWADEGEYVGHPVDDFESDRREWVPLKIVPDLVARGEVPAAGMAAALLLLHHLRLGQDTLPRPTAPGPARGTRRGRPRL</sequence>
<dbReference type="PROSITE" id="PS00893">
    <property type="entry name" value="NUDIX_BOX"/>
    <property type="match status" value="1"/>
</dbReference>